<reference evidence="2" key="1">
    <citation type="journal article" date="2015" name="Nat. Genet.">
        <title>The genome and transcriptome of the zoonotic hookworm Ancylostoma ceylanicum identify infection-specific gene families.</title>
        <authorList>
            <person name="Schwarz E.M."/>
            <person name="Hu Y."/>
            <person name="Antoshechkin I."/>
            <person name="Miller M.M."/>
            <person name="Sternberg P.W."/>
            <person name="Aroian R.V."/>
        </authorList>
    </citation>
    <scope>NUCLEOTIDE SEQUENCE</scope>
    <source>
        <strain evidence="2">HY135</strain>
    </source>
</reference>
<sequence>MVAPVRALGKRWETSYSYRSDALAFSSRDTSLDGFTTAVKYSDAPALRIGEDVVVRSTSGGVVRQRSVEENIYPIECEASEASLKEA</sequence>
<evidence type="ECO:0000313" key="2">
    <source>
        <dbReference type="Proteomes" id="UP000024635"/>
    </source>
</evidence>
<gene>
    <name evidence="1" type="primary">Acey_s0274.g1008</name>
    <name evidence="1" type="ORF">Y032_0274g1008</name>
</gene>
<dbReference type="AlphaFoldDB" id="A0A016S7Q4"/>
<organism evidence="1 2">
    <name type="scientific">Ancylostoma ceylanicum</name>
    <dbReference type="NCBI Taxonomy" id="53326"/>
    <lineage>
        <taxon>Eukaryota</taxon>
        <taxon>Metazoa</taxon>
        <taxon>Ecdysozoa</taxon>
        <taxon>Nematoda</taxon>
        <taxon>Chromadorea</taxon>
        <taxon>Rhabditida</taxon>
        <taxon>Rhabditina</taxon>
        <taxon>Rhabditomorpha</taxon>
        <taxon>Strongyloidea</taxon>
        <taxon>Ancylostomatidae</taxon>
        <taxon>Ancylostomatinae</taxon>
        <taxon>Ancylostoma</taxon>
    </lineage>
</organism>
<dbReference type="EMBL" id="JARK01001610">
    <property type="protein sequence ID" value="EYB86700.1"/>
    <property type="molecule type" value="Genomic_DNA"/>
</dbReference>
<protein>
    <submittedName>
        <fullName evidence="1">Uncharacterized protein</fullName>
    </submittedName>
</protein>
<keyword evidence="2" id="KW-1185">Reference proteome</keyword>
<dbReference type="Proteomes" id="UP000024635">
    <property type="component" value="Unassembled WGS sequence"/>
</dbReference>
<comment type="caution">
    <text evidence="1">The sequence shown here is derived from an EMBL/GenBank/DDBJ whole genome shotgun (WGS) entry which is preliminary data.</text>
</comment>
<proteinExistence type="predicted"/>
<accession>A0A016S7Q4</accession>
<evidence type="ECO:0000313" key="1">
    <source>
        <dbReference type="EMBL" id="EYB86700.1"/>
    </source>
</evidence>
<name>A0A016S7Q4_9BILA</name>